<dbReference type="InterPro" id="IPR006564">
    <property type="entry name" value="Znf_PMZ"/>
</dbReference>
<dbReference type="PANTHER" id="PTHR31973:SF187">
    <property type="entry name" value="MUTATOR TRANSPOSASE MUDRA PROTEIN"/>
    <property type="match status" value="1"/>
</dbReference>
<evidence type="ECO:0000256" key="3">
    <source>
        <dbReference type="ARBA" id="ARBA00022833"/>
    </source>
</evidence>
<dbReference type="Proteomes" id="UP000827889">
    <property type="component" value="Chromosome 1"/>
</dbReference>
<keyword evidence="7" id="KW-1185">Reference proteome</keyword>
<evidence type="ECO:0000256" key="2">
    <source>
        <dbReference type="ARBA" id="ARBA00022771"/>
    </source>
</evidence>
<evidence type="ECO:0000256" key="5">
    <source>
        <dbReference type="SAM" id="MobiDB-lite"/>
    </source>
</evidence>
<evidence type="ECO:0000259" key="6">
    <source>
        <dbReference type="PROSITE" id="PS50966"/>
    </source>
</evidence>
<keyword evidence="1" id="KW-0479">Metal-binding</keyword>
<feature type="domain" description="SWIM-type" evidence="6">
    <location>
        <begin position="64"/>
        <end position="96"/>
    </location>
</feature>
<dbReference type="RefSeq" id="XP_048138911.1">
    <property type="nucleotide sequence ID" value="XM_048282954.1"/>
</dbReference>
<feature type="region of interest" description="Disordered" evidence="5">
    <location>
        <begin position="131"/>
        <end position="250"/>
    </location>
</feature>
<dbReference type="RefSeq" id="XP_048138913.1">
    <property type="nucleotide sequence ID" value="XM_048282956.1"/>
</dbReference>
<feature type="compositionally biased region" description="Basic and acidic residues" evidence="5">
    <location>
        <begin position="154"/>
        <end position="166"/>
    </location>
</feature>
<organism evidence="7 9">
    <name type="scientific">Rhodamnia argentea</name>
    <dbReference type="NCBI Taxonomy" id="178133"/>
    <lineage>
        <taxon>Eukaryota</taxon>
        <taxon>Viridiplantae</taxon>
        <taxon>Streptophyta</taxon>
        <taxon>Embryophyta</taxon>
        <taxon>Tracheophyta</taxon>
        <taxon>Spermatophyta</taxon>
        <taxon>Magnoliopsida</taxon>
        <taxon>eudicotyledons</taxon>
        <taxon>Gunneridae</taxon>
        <taxon>Pentapetalae</taxon>
        <taxon>rosids</taxon>
        <taxon>malvids</taxon>
        <taxon>Myrtales</taxon>
        <taxon>Myrtaceae</taxon>
        <taxon>Myrtoideae</taxon>
        <taxon>Myrteae</taxon>
        <taxon>Australasian group</taxon>
        <taxon>Rhodamnia</taxon>
    </lineage>
</organism>
<dbReference type="InterPro" id="IPR007527">
    <property type="entry name" value="Znf_SWIM"/>
</dbReference>
<dbReference type="GeneID" id="115751334"/>
<dbReference type="PANTHER" id="PTHR31973">
    <property type="entry name" value="POLYPROTEIN, PUTATIVE-RELATED"/>
    <property type="match status" value="1"/>
</dbReference>
<reference evidence="7 8" key="1">
    <citation type="submission" date="2025-05" db="UniProtKB">
        <authorList>
            <consortium name="RefSeq"/>
        </authorList>
    </citation>
    <scope>NUCLEOTIDE SEQUENCE [LARGE SCALE GENOMIC DNA]</scope>
    <source>
        <tissue evidence="8 9">Leaf</tissue>
    </source>
</reference>
<keyword evidence="3" id="KW-0862">Zinc</keyword>
<protein>
    <submittedName>
        <fullName evidence="8 9">Uncharacterized protein LOC115751334</fullName>
    </submittedName>
</protein>
<evidence type="ECO:0000313" key="8">
    <source>
        <dbReference type="RefSeq" id="XP_048138911.1"/>
    </source>
</evidence>
<proteinExistence type="predicted"/>
<gene>
    <name evidence="8 9" type="primary">LOC115751334</name>
</gene>
<dbReference type="PROSITE" id="PS50966">
    <property type="entry name" value="ZF_SWIM"/>
    <property type="match status" value="1"/>
</dbReference>
<keyword evidence="2 4" id="KW-0863">Zinc-finger</keyword>
<dbReference type="Pfam" id="PF04434">
    <property type="entry name" value="SWIM"/>
    <property type="match status" value="1"/>
</dbReference>
<feature type="compositionally biased region" description="Polar residues" evidence="5">
    <location>
        <begin position="236"/>
        <end position="250"/>
    </location>
</feature>
<evidence type="ECO:0000313" key="7">
    <source>
        <dbReference type="Proteomes" id="UP000827889"/>
    </source>
</evidence>
<evidence type="ECO:0000256" key="4">
    <source>
        <dbReference type="PROSITE-ProRule" id="PRU00325"/>
    </source>
</evidence>
<accession>A0ABM3HQP4</accession>
<name>A0ABM3HQP4_9MYRT</name>
<dbReference type="SMART" id="SM00575">
    <property type="entry name" value="ZnF_PMZ"/>
    <property type="match status" value="1"/>
</dbReference>
<evidence type="ECO:0000313" key="9">
    <source>
        <dbReference type="RefSeq" id="XP_048138913.1"/>
    </source>
</evidence>
<sequence length="269" mass="31366">MLEGIRKLLMARMYEKSQLMVRSRDEICPRIRLKIEEEKMNTRSCIPRPSTASRFEVEANDDTFMVDLNEKTCTCKRWDISRIPCNHVISCINFMKGNLNDFVADYFKKAAYERCYQFALPTLNGRKMWPETSEDPLLPPPFRKLPGWPKKDRKRSDGEKRKDEKSKRIRKPRITNTNPTKKSKAGVTMKCSNYHGIGHNRTKCPQPPTPVEIKQVGKRRRPRKDPKQPTIEGRASNKQSESTTGASVSAQSNIIRFEKRRVSCFLFYF</sequence>
<evidence type="ECO:0000256" key="1">
    <source>
        <dbReference type="ARBA" id="ARBA00022723"/>
    </source>
</evidence>